<dbReference type="GeneID" id="91085595"/>
<name>A0AAJ8M049_9TREE</name>
<keyword evidence="1" id="KW-1133">Transmembrane helix</keyword>
<keyword evidence="1" id="KW-0472">Membrane</keyword>
<dbReference type="EMBL" id="CP143785">
    <property type="protein sequence ID" value="WVN86221.1"/>
    <property type="molecule type" value="Genomic_DNA"/>
</dbReference>
<evidence type="ECO:0000313" key="2">
    <source>
        <dbReference type="EMBL" id="WVN86221.1"/>
    </source>
</evidence>
<dbReference type="RefSeq" id="XP_066066921.1">
    <property type="nucleotide sequence ID" value="XM_066210824.1"/>
</dbReference>
<dbReference type="AlphaFoldDB" id="A0AAJ8M049"/>
<keyword evidence="1" id="KW-0812">Transmembrane</keyword>
<sequence length="161" mass="17698">MLRLTPTARPALRQLSTTAYRRQQQEAVGTVGPAVTIKHPVGGFRGGILGFLFGFSCASALSIYYLQQETKVATGLLTASIEELQQGTGKITSHLDRLQTVEKELAAIKAHTATKEDVSKVRGEMKKVYDGLHLELLDLRAHVWGVEQDLQQVIKTESVKI</sequence>
<dbReference type="PANTHER" id="PTHR37849">
    <property type="entry name" value="YALI0E11605P"/>
    <property type="match status" value="1"/>
</dbReference>
<dbReference type="KEGG" id="cdep:91085595"/>
<reference evidence="2" key="2">
    <citation type="journal article" date="2022" name="Elife">
        <title>Obligate sexual reproduction of a homothallic fungus closely related to the Cryptococcus pathogenic species complex.</title>
        <authorList>
            <person name="Passer A.R."/>
            <person name="Clancey S.A."/>
            <person name="Shea T."/>
            <person name="David-Palma M."/>
            <person name="Averette A.F."/>
            <person name="Boekhout T."/>
            <person name="Porcel B.M."/>
            <person name="Nowrousian M."/>
            <person name="Cuomo C.A."/>
            <person name="Sun S."/>
            <person name="Heitman J."/>
            <person name="Coelho M.A."/>
        </authorList>
    </citation>
    <scope>NUCLEOTIDE SEQUENCE</scope>
    <source>
        <strain evidence="2">CBS 7841</strain>
    </source>
</reference>
<organism evidence="2 3">
    <name type="scientific">Cryptococcus depauperatus CBS 7841</name>
    <dbReference type="NCBI Taxonomy" id="1295531"/>
    <lineage>
        <taxon>Eukaryota</taxon>
        <taxon>Fungi</taxon>
        <taxon>Dikarya</taxon>
        <taxon>Basidiomycota</taxon>
        <taxon>Agaricomycotina</taxon>
        <taxon>Tremellomycetes</taxon>
        <taxon>Tremellales</taxon>
        <taxon>Cryptococcaceae</taxon>
        <taxon>Cryptococcus</taxon>
    </lineage>
</organism>
<evidence type="ECO:0000256" key="1">
    <source>
        <dbReference type="SAM" id="Phobius"/>
    </source>
</evidence>
<dbReference type="PANTHER" id="PTHR37849:SF1">
    <property type="entry name" value="YALI0E11605P"/>
    <property type="match status" value="1"/>
</dbReference>
<keyword evidence="3" id="KW-1185">Reference proteome</keyword>
<protein>
    <submittedName>
        <fullName evidence="2">Uncharacterized protein</fullName>
    </submittedName>
</protein>
<evidence type="ECO:0000313" key="3">
    <source>
        <dbReference type="Proteomes" id="UP000094043"/>
    </source>
</evidence>
<proteinExistence type="predicted"/>
<reference evidence="2" key="3">
    <citation type="submission" date="2024-01" db="EMBL/GenBank/DDBJ databases">
        <authorList>
            <person name="Coelho M.A."/>
            <person name="David-Palma M."/>
            <person name="Shea T."/>
            <person name="Sun S."/>
            <person name="Cuomo C.A."/>
            <person name="Heitman J."/>
        </authorList>
    </citation>
    <scope>NUCLEOTIDE SEQUENCE</scope>
    <source>
        <strain evidence="2">CBS 7841</strain>
    </source>
</reference>
<feature type="transmembrane region" description="Helical" evidence="1">
    <location>
        <begin position="48"/>
        <end position="66"/>
    </location>
</feature>
<accession>A0AAJ8M049</accession>
<reference evidence="2" key="1">
    <citation type="submission" date="2016-06" db="EMBL/GenBank/DDBJ databases">
        <authorList>
            <person name="Cuomo C."/>
            <person name="Litvintseva A."/>
            <person name="Heitman J."/>
            <person name="Chen Y."/>
            <person name="Sun S."/>
            <person name="Springer D."/>
            <person name="Dromer F."/>
            <person name="Young S."/>
            <person name="Zeng Q."/>
            <person name="Chapman S."/>
            <person name="Gujja S."/>
            <person name="Saif S."/>
            <person name="Birren B."/>
        </authorList>
    </citation>
    <scope>NUCLEOTIDE SEQUENCE</scope>
    <source>
        <strain evidence="2">CBS 7841</strain>
    </source>
</reference>
<gene>
    <name evidence="2" type="ORF">L203_101382</name>
</gene>
<dbReference type="Proteomes" id="UP000094043">
    <property type="component" value="Chromosome 2"/>
</dbReference>